<dbReference type="PANTHER" id="PTHR45496">
    <property type="entry name" value="CHAPERONE DNAJ-DOMAIN SUPERFAMILY PROTEIN"/>
    <property type="match status" value="1"/>
</dbReference>
<reference evidence="1 2" key="1">
    <citation type="submission" date="2018-02" db="EMBL/GenBank/DDBJ databases">
        <title>Draft genome of wild Prunus yedoensis var. nudiflora.</title>
        <authorList>
            <person name="Baek S."/>
            <person name="Kim J.-H."/>
            <person name="Choi K."/>
            <person name="Kim G.-B."/>
            <person name="Cho A."/>
            <person name="Jang H."/>
            <person name="Shin C.-H."/>
            <person name="Yu H.-J."/>
            <person name="Mun J.-H."/>
        </authorList>
    </citation>
    <scope>NUCLEOTIDE SEQUENCE [LARGE SCALE GENOMIC DNA]</scope>
    <source>
        <strain evidence="2">cv. Jeju island</strain>
        <tissue evidence="1">Leaf</tissue>
    </source>
</reference>
<dbReference type="AlphaFoldDB" id="A0A314UDI0"/>
<dbReference type="OrthoDB" id="10250354at2759"/>
<protein>
    <submittedName>
        <fullName evidence="1">Uncharacterized protein</fullName>
    </submittedName>
</protein>
<sequence>MDPNRVEAERLLRIAEKLLHNRDLSSCRDFAILAQEIEQLLDGSDQILAVADVLFASDNA</sequence>
<evidence type="ECO:0000313" key="2">
    <source>
        <dbReference type="Proteomes" id="UP000250321"/>
    </source>
</evidence>
<dbReference type="Proteomes" id="UP000250321">
    <property type="component" value="Unassembled WGS sequence"/>
</dbReference>
<keyword evidence="2" id="KW-1185">Reference proteome</keyword>
<evidence type="ECO:0000313" key="1">
    <source>
        <dbReference type="EMBL" id="PQM35555.1"/>
    </source>
</evidence>
<gene>
    <name evidence="1" type="ORF">Pyn_18998</name>
</gene>
<dbReference type="InterPro" id="IPR053052">
    <property type="entry name" value="Imprinting_Balance_Reg"/>
</dbReference>
<accession>A0A314UDI0</accession>
<organism evidence="1 2">
    <name type="scientific">Prunus yedoensis var. nudiflora</name>
    <dbReference type="NCBI Taxonomy" id="2094558"/>
    <lineage>
        <taxon>Eukaryota</taxon>
        <taxon>Viridiplantae</taxon>
        <taxon>Streptophyta</taxon>
        <taxon>Embryophyta</taxon>
        <taxon>Tracheophyta</taxon>
        <taxon>Spermatophyta</taxon>
        <taxon>Magnoliopsida</taxon>
        <taxon>eudicotyledons</taxon>
        <taxon>Gunneridae</taxon>
        <taxon>Pentapetalae</taxon>
        <taxon>rosids</taxon>
        <taxon>fabids</taxon>
        <taxon>Rosales</taxon>
        <taxon>Rosaceae</taxon>
        <taxon>Amygdaloideae</taxon>
        <taxon>Amygdaleae</taxon>
        <taxon>Prunus</taxon>
    </lineage>
</organism>
<comment type="caution">
    <text evidence="1">The sequence shown here is derived from an EMBL/GenBank/DDBJ whole genome shotgun (WGS) entry which is preliminary data.</text>
</comment>
<dbReference type="PANTHER" id="PTHR45496:SF1">
    <property type="entry name" value="CHAPERONE DNAJ-DOMAIN SUPERFAMILY PROTEIN"/>
    <property type="match status" value="1"/>
</dbReference>
<dbReference type="EMBL" id="PJQY01003661">
    <property type="protein sequence ID" value="PQM35555.1"/>
    <property type="molecule type" value="Genomic_DNA"/>
</dbReference>
<proteinExistence type="predicted"/>
<name>A0A314UDI0_PRUYE</name>
<dbReference type="STRING" id="2094558.A0A314UDI0"/>